<comment type="caution">
    <text evidence="1">The sequence shown here is derived from an EMBL/GenBank/DDBJ whole genome shotgun (WGS) entry which is preliminary data.</text>
</comment>
<reference evidence="1" key="1">
    <citation type="submission" date="2018-05" db="EMBL/GenBank/DDBJ databases">
        <title>Draft genome of Mucuna pruriens seed.</title>
        <authorList>
            <person name="Nnadi N.E."/>
            <person name="Vos R."/>
            <person name="Hasami M.H."/>
            <person name="Devisetty U.K."/>
            <person name="Aguiy J.C."/>
        </authorList>
    </citation>
    <scope>NUCLEOTIDE SEQUENCE [LARGE SCALE GENOMIC DNA]</scope>
    <source>
        <strain evidence="1">JCA_2017</strain>
    </source>
</reference>
<accession>A0A371I4J2</accession>
<feature type="non-terminal residue" evidence="1">
    <location>
        <position position="1"/>
    </location>
</feature>
<organism evidence="1 2">
    <name type="scientific">Mucuna pruriens</name>
    <name type="common">Velvet bean</name>
    <name type="synonym">Dolichos pruriens</name>
    <dbReference type="NCBI Taxonomy" id="157652"/>
    <lineage>
        <taxon>Eukaryota</taxon>
        <taxon>Viridiplantae</taxon>
        <taxon>Streptophyta</taxon>
        <taxon>Embryophyta</taxon>
        <taxon>Tracheophyta</taxon>
        <taxon>Spermatophyta</taxon>
        <taxon>Magnoliopsida</taxon>
        <taxon>eudicotyledons</taxon>
        <taxon>Gunneridae</taxon>
        <taxon>Pentapetalae</taxon>
        <taxon>rosids</taxon>
        <taxon>fabids</taxon>
        <taxon>Fabales</taxon>
        <taxon>Fabaceae</taxon>
        <taxon>Papilionoideae</taxon>
        <taxon>50 kb inversion clade</taxon>
        <taxon>NPAAA clade</taxon>
        <taxon>indigoferoid/millettioid clade</taxon>
        <taxon>Phaseoleae</taxon>
        <taxon>Mucuna</taxon>
    </lineage>
</organism>
<dbReference type="Proteomes" id="UP000257109">
    <property type="component" value="Unassembled WGS sequence"/>
</dbReference>
<dbReference type="OrthoDB" id="1933708at2759"/>
<proteinExistence type="predicted"/>
<gene>
    <name evidence="1" type="ORF">CR513_05685</name>
</gene>
<sequence>MIHSDLEFLKQLRGQGKINKRHAKYVNFLEQFSYVIRKMELYVNDVDFGKIFALYANLANGEYFRHEGFLSKEKRLCVLKGSIKELLVREAHEGGLMRHFGE</sequence>
<dbReference type="EMBL" id="QJKJ01000950">
    <property type="protein sequence ID" value="RDY09894.1"/>
    <property type="molecule type" value="Genomic_DNA"/>
</dbReference>
<evidence type="ECO:0000313" key="1">
    <source>
        <dbReference type="EMBL" id="RDY09894.1"/>
    </source>
</evidence>
<evidence type="ECO:0000313" key="2">
    <source>
        <dbReference type="Proteomes" id="UP000257109"/>
    </source>
</evidence>
<name>A0A371I4J2_MUCPR</name>
<protein>
    <submittedName>
        <fullName evidence="1">Uncharacterized protein</fullName>
    </submittedName>
</protein>
<keyword evidence="2" id="KW-1185">Reference proteome</keyword>
<dbReference type="AlphaFoldDB" id="A0A371I4J2"/>